<dbReference type="SUPFAM" id="SSF54211">
    <property type="entry name" value="Ribosomal protein S5 domain 2-like"/>
    <property type="match status" value="1"/>
</dbReference>
<feature type="binding site" evidence="5">
    <location>
        <position position="89"/>
    </location>
    <ligand>
        <name>ATP</name>
        <dbReference type="ChEBI" id="CHEBI:30616"/>
    </ligand>
</feature>
<keyword evidence="3 5" id="KW-0067">ATP-binding</keyword>
<dbReference type="InterPro" id="IPR019805">
    <property type="entry name" value="Heat_shock_protein_90_CS"/>
</dbReference>
<evidence type="ECO:0000256" key="1">
    <source>
        <dbReference type="ARBA" id="ARBA00008239"/>
    </source>
</evidence>
<protein>
    <submittedName>
        <fullName evidence="6">Heat shock protein 90</fullName>
    </submittedName>
</protein>
<feature type="binding site" evidence="5">
    <location>
        <position position="41"/>
    </location>
    <ligand>
        <name>ATP</name>
        <dbReference type="ChEBI" id="CHEBI:30616"/>
    </ligand>
</feature>
<dbReference type="STRING" id="1133592.ASNER_080"/>
<evidence type="ECO:0000313" key="6">
    <source>
        <dbReference type="EMBL" id="AGC66853.1"/>
    </source>
</evidence>
<dbReference type="GO" id="GO:0140662">
    <property type="term" value="F:ATP-dependent protein folding chaperone"/>
    <property type="evidence" value="ECO:0007669"/>
    <property type="project" value="InterPro"/>
</dbReference>
<dbReference type="GO" id="GO:0005524">
    <property type="term" value="F:ATP binding"/>
    <property type="evidence" value="ECO:0007669"/>
    <property type="project" value="UniProtKB-KW"/>
</dbReference>
<evidence type="ECO:0000256" key="4">
    <source>
        <dbReference type="ARBA" id="ARBA00023186"/>
    </source>
</evidence>
<reference evidence="6 7" key="1">
    <citation type="journal article" date="2013" name="Environ. Microbiol.">
        <title>The nutrient supplying capabilities of Uzinura, an endosymbiont of armoured scale insects.</title>
        <authorList>
            <person name="Sabree Z.L."/>
            <person name="Huang C.Y."/>
            <person name="Okusu A."/>
            <person name="Moran N.A."/>
            <person name="Normark B.B."/>
        </authorList>
    </citation>
    <scope>NUCLEOTIDE SEQUENCE [LARGE SCALE GENOMIC DNA]</scope>
    <source>
        <strain evidence="6 7">ASNER</strain>
    </source>
</reference>
<sequence length="628" mass="73820">MFFYFYIHYFMAKGTIHVTAENIFPIIKKFLYSDKEIFLREIISNAIDATLKFKKLFQLGEAGEAKEEITETKIEIKINKKEKTLHIIDEGIGMSIKEIDKYINKIAFSGAEEFISKYKDQEIIGHFGLGFYSAFMVSDKVEIFSKSYIKDIPPAYWCSSGTPIFILEEGNKKERGTEIVLHINKDSKEFLDASRIHMLLKKYCKYMPVPIKFGDSEEKETKIKDDNIINDPTPVWTKNPLFLKEKDYKDFYSKIFPTELDGPLFWIHLNIEHPFHLTGILYFPKLKNQIEIHKKKIHLYKNQVFVTDNVEGIVPEFLHLLRGIIDSPDIPLNVSRSNLQADEAVKKISGYIIRKVAEKFSSIINNNRALFEKKWEDIKIIIEHGMLSEEKFFRKANDFFLYSTVDGRYFTFDEFTEKIRVTHKNKENNKLIYLYSSNKETQHSYIKIAKDKSYEVLLLDSPLSPHLIQKLEVNHKDIFFTRVDSDTIENLFKREEITISKLSENEKEILKKILSKTLDTHKFRLFLENLESRSFPFIITNPEFMRRMKDMSKTGVSKNTETLPDVYHLKVNINNEFIRKILKESNPYLQNQMIEKSLYLAMLSKNILAGEALSKFVARSFNELLYHQ</sequence>
<dbReference type="SUPFAM" id="SSF55874">
    <property type="entry name" value="ATPase domain of HSP90 chaperone/DNA topoisomerase II/histidine kinase"/>
    <property type="match status" value="1"/>
</dbReference>
<dbReference type="PROSITE" id="PS00298">
    <property type="entry name" value="HSP90"/>
    <property type="match status" value="1"/>
</dbReference>
<dbReference type="Gene3D" id="3.30.565.10">
    <property type="entry name" value="Histidine kinase-like ATPase, C-terminal domain"/>
    <property type="match status" value="1"/>
</dbReference>
<dbReference type="PRINTS" id="PR00775">
    <property type="entry name" value="HEATSHOCK90"/>
</dbReference>
<dbReference type="Pfam" id="PF00183">
    <property type="entry name" value="HSP90"/>
    <property type="match status" value="1"/>
</dbReference>
<feature type="binding site" evidence="5">
    <location>
        <position position="336"/>
    </location>
    <ligand>
        <name>ATP</name>
        <dbReference type="ChEBI" id="CHEBI:30616"/>
    </ligand>
</feature>
<accession>L7VMR6</accession>
<proteinExistence type="inferred from homology"/>
<evidence type="ECO:0000313" key="7">
    <source>
        <dbReference type="Proteomes" id="UP000011174"/>
    </source>
</evidence>
<feature type="binding site" evidence="5">
    <location>
        <position position="177"/>
    </location>
    <ligand>
        <name>ATP</name>
        <dbReference type="ChEBI" id="CHEBI:30616"/>
    </ligand>
</feature>
<dbReference type="InterPro" id="IPR001404">
    <property type="entry name" value="Hsp90_fam"/>
</dbReference>
<keyword evidence="2 5" id="KW-0547">Nucleotide-binding</keyword>
<dbReference type="EMBL" id="CP003263">
    <property type="protein sequence ID" value="AGC66853.1"/>
    <property type="molecule type" value="Genomic_DNA"/>
</dbReference>
<dbReference type="InterPro" id="IPR020568">
    <property type="entry name" value="Ribosomal_Su5_D2-typ_SF"/>
</dbReference>
<dbReference type="NCBIfam" id="NF003555">
    <property type="entry name" value="PRK05218.1"/>
    <property type="match status" value="1"/>
</dbReference>
<organism evidence="6 7">
    <name type="scientific">Candidatus Uzinura diaspidicola str. ASNER</name>
    <dbReference type="NCBI Taxonomy" id="1133592"/>
    <lineage>
        <taxon>Bacteria</taxon>
        <taxon>Pseudomonadati</taxon>
        <taxon>Bacteroidota</taxon>
        <taxon>Flavobacteriia</taxon>
        <taxon>Flavobacteriales</taxon>
        <taxon>Candidatus Uzinura</taxon>
    </lineage>
</organism>
<dbReference type="HOGENOM" id="CLU_006684_3_2_10"/>
<dbReference type="Pfam" id="PF13589">
    <property type="entry name" value="HATPase_c_3"/>
    <property type="match status" value="1"/>
</dbReference>
<dbReference type="Gene3D" id="3.40.50.11260">
    <property type="match status" value="1"/>
</dbReference>
<keyword evidence="6" id="KW-0346">Stress response</keyword>
<dbReference type="PATRIC" id="fig|1133592.3.peg.73"/>
<dbReference type="PIRSF" id="PIRSF002583">
    <property type="entry name" value="Hsp90"/>
    <property type="match status" value="1"/>
</dbReference>
<evidence type="ECO:0000256" key="5">
    <source>
        <dbReference type="PIRSR" id="PIRSR002583-1"/>
    </source>
</evidence>
<keyword evidence="7" id="KW-1185">Reference proteome</keyword>
<dbReference type="Proteomes" id="UP000011174">
    <property type="component" value="Chromosome"/>
</dbReference>
<dbReference type="InterPro" id="IPR036890">
    <property type="entry name" value="HATPase_C_sf"/>
</dbReference>
<dbReference type="Gene3D" id="3.30.230.80">
    <property type="match status" value="1"/>
</dbReference>
<dbReference type="GO" id="GO:0016887">
    <property type="term" value="F:ATP hydrolysis activity"/>
    <property type="evidence" value="ECO:0007669"/>
    <property type="project" value="InterPro"/>
</dbReference>
<feature type="binding site" evidence="5">
    <location>
        <position position="94"/>
    </location>
    <ligand>
        <name>ATP</name>
        <dbReference type="ChEBI" id="CHEBI:30616"/>
    </ligand>
</feature>
<evidence type="ECO:0000256" key="2">
    <source>
        <dbReference type="ARBA" id="ARBA00022741"/>
    </source>
</evidence>
<keyword evidence="4" id="KW-0143">Chaperone</keyword>
<feature type="binding site" evidence="5">
    <location>
        <begin position="109"/>
        <end position="110"/>
    </location>
    <ligand>
        <name>ATP</name>
        <dbReference type="ChEBI" id="CHEBI:30616"/>
    </ligand>
</feature>
<evidence type="ECO:0000256" key="3">
    <source>
        <dbReference type="ARBA" id="ARBA00022840"/>
    </source>
</evidence>
<dbReference type="PANTHER" id="PTHR11528">
    <property type="entry name" value="HEAT SHOCK PROTEIN 90 FAMILY MEMBER"/>
    <property type="match status" value="1"/>
</dbReference>
<gene>
    <name evidence="6" type="primary">htpG</name>
    <name evidence="6" type="ORF">ASNER_080</name>
</gene>
<comment type="similarity">
    <text evidence="1">Belongs to the heat shock protein 90 family.</text>
</comment>
<dbReference type="KEGG" id="udi:ASNER_080"/>
<dbReference type="GO" id="GO:0051082">
    <property type="term" value="F:unfolded protein binding"/>
    <property type="evidence" value="ECO:0007669"/>
    <property type="project" value="InterPro"/>
</dbReference>
<feature type="binding site" evidence="5">
    <location>
        <position position="45"/>
    </location>
    <ligand>
        <name>ATP</name>
        <dbReference type="ChEBI" id="CHEBI:30616"/>
    </ligand>
</feature>
<name>L7VMR6_9FLAO</name>
<dbReference type="AlphaFoldDB" id="L7VMR6"/>
<dbReference type="InterPro" id="IPR020575">
    <property type="entry name" value="Hsp90_N"/>
</dbReference>